<keyword evidence="8 9" id="KW-0472">Membrane</keyword>
<evidence type="ECO:0000256" key="8">
    <source>
        <dbReference type="ARBA" id="ARBA00023136"/>
    </source>
</evidence>
<dbReference type="Pfam" id="PF02397">
    <property type="entry name" value="Bac_transf"/>
    <property type="match status" value="1"/>
</dbReference>
<dbReference type="PANTHER" id="PTHR30576:SF4">
    <property type="entry name" value="UNDECAPRENYL-PHOSPHATE GALACTOSE PHOSPHOTRANSFERASE"/>
    <property type="match status" value="1"/>
</dbReference>
<evidence type="ECO:0000256" key="4">
    <source>
        <dbReference type="ARBA" id="ARBA00022475"/>
    </source>
</evidence>
<feature type="domain" description="Bacterial sugar transferase" evidence="10">
    <location>
        <begin position="11"/>
        <end position="204"/>
    </location>
</feature>
<dbReference type="GO" id="GO:0005886">
    <property type="term" value="C:plasma membrane"/>
    <property type="evidence" value="ECO:0007669"/>
    <property type="project" value="UniProtKB-SubCell"/>
</dbReference>
<comment type="subcellular location">
    <subcellularLocation>
        <location evidence="2">Cell membrane</location>
    </subcellularLocation>
    <subcellularLocation>
        <location evidence="1">Membrane</location>
        <topology evidence="1">Multi-pass membrane protein</topology>
    </subcellularLocation>
</comment>
<dbReference type="AlphaFoldDB" id="A0A0S3QRW5"/>
<name>A0A0S3QRW5_THET7</name>
<keyword evidence="7 9" id="KW-1133">Transmembrane helix</keyword>
<dbReference type="PATRIC" id="fig|1298851.3.peg.263"/>
<evidence type="ECO:0000256" key="6">
    <source>
        <dbReference type="ARBA" id="ARBA00022692"/>
    </source>
</evidence>
<dbReference type="KEGG" id="ttk:TST_0255"/>
<gene>
    <name evidence="11" type="primary">rfbP</name>
    <name evidence="11" type="ORF">TST_0255</name>
</gene>
<dbReference type="STRING" id="1298851.TST_0255"/>
<evidence type="ECO:0000256" key="3">
    <source>
        <dbReference type="ARBA" id="ARBA00006464"/>
    </source>
</evidence>
<sequence>MKMENKIPFWKRPFDIVFSFFAIIITTPIMILIALAIKLTDGGKIFYQHTRIGHKGKKFKVLKFRSMYIDADKKLKEILENDPKAREEWEKTFKLRNDPRITPIGKFLRKTSLDELPQFFNVLKGDMSVVGPRPVVEEELNKYYKDNAKYYLSVKPGITGYWQVEGRSDIENYDERVKMDVWYVQNQSFLLDLKIILKTIWVMISGKGAY</sequence>
<keyword evidence="4" id="KW-1003">Cell membrane</keyword>
<keyword evidence="6 9" id="KW-0812">Transmembrane</keyword>
<dbReference type="EC" id="2.7.8.6" evidence="11"/>
<evidence type="ECO:0000256" key="5">
    <source>
        <dbReference type="ARBA" id="ARBA00022679"/>
    </source>
</evidence>
<comment type="similarity">
    <text evidence="3">Belongs to the bacterial sugar transferase family.</text>
</comment>
<evidence type="ECO:0000259" key="10">
    <source>
        <dbReference type="Pfam" id="PF02397"/>
    </source>
</evidence>
<proteinExistence type="inferred from homology"/>
<dbReference type="InterPro" id="IPR017475">
    <property type="entry name" value="EPS_sugar_tfrase"/>
</dbReference>
<organism evidence="11 12">
    <name type="scientific">Thermosulfidibacter takaii (strain DSM 17441 / JCM 13301 / NBRC 103674 / ABI70S6)</name>
    <dbReference type="NCBI Taxonomy" id="1298851"/>
    <lineage>
        <taxon>Bacteria</taxon>
        <taxon>Pseudomonadati</taxon>
        <taxon>Thermosulfidibacterota</taxon>
        <taxon>Thermosulfidibacteria</taxon>
        <taxon>Thermosulfidibacterales</taxon>
        <taxon>Thermosulfidibacteraceae</taxon>
    </lineage>
</organism>
<evidence type="ECO:0000256" key="7">
    <source>
        <dbReference type="ARBA" id="ARBA00022989"/>
    </source>
</evidence>
<evidence type="ECO:0000256" key="1">
    <source>
        <dbReference type="ARBA" id="ARBA00004141"/>
    </source>
</evidence>
<dbReference type="GO" id="GO:0047360">
    <property type="term" value="F:undecaprenyl-phosphate galactose phosphotransferase activity"/>
    <property type="evidence" value="ECO:0007669"/>
    <property type="project" value="UniProtKB-EC"/>
</dbReference>
<reference evidence="12" key="1">
    <citation type="journal article" date="2018" name="Science">
        <title>A primordial and reversible TCA cycle in a facultatively chemolithoautotrophic thermophile.</title>
        <authorList>
            <person name="Nunoura T."/>
            <person name="Chikaraishi Y."/>
            <person name="Izaki R."/>
            <person name="Suwa T."/>
            <person name="Sato T."/>
            <person name="Harada T."/>
            <person name="Mori K."/>
            <person name="Kato Y."/>
            <person name="Miyazaki M."/>
            <person name="Shimamura S."/>
            <person name="Yanagawa K."/>
            <person name="Shuto A."/>
            <person name="Ohkouchi N."/>
            <person name="Fujita N."/>
            <person name="Takaki Y."/>
            <person name="Atomi H."/>
            <person name="Takai K."/>
        </authorList>
    </citation>
    <scope>NUCLEOTIDE SEQUENCE [LARGE SCALE GENOMIC DNA]</scope>
    <source>
        <strain evidence="12">DSM 17441 / JCM 13301 / NBRC 103674 / ABI70S6</strain>
    </source>
</reference>
<protein>
    <submittedName>
        <fullName evidence="11">Undecaprenyl-phosphate galactose phosphotransferase</fullName>
        <ecNumber evidence="11">2.7.8.6</ecNumber>
    </submittedName>
</protein>
<dbReference type="EMBL" id="AP013035">
    <property type="protein sequence ID" value="BAT71064.1"/>
    <property type="molecule type" value="Genomic_DNA"/>
</dbReference>
<keyword evidence="12" id="KW-1185">Reference proteome</keyword>
<keyword evidence="5 11" id="KW-0808">Transferase</keyword>
<dbReference type="Proteomes" id="UP000063234">
    <property type="component" value="Chromosome"/>
</dbReference>
<evidence type="ECO:0000256" key="2">
    <source>
        <dbReference type="ARBA" id="ARBA00004236"/>
    </source>
</evidence>
<dbReference type="NCBIfam" id="TIGR03025">
    <property type="entry name" value="EPS_sugtrans"/>
    <property type="match status" value="1"/>
</dbReference>
<evidence type="ECO:0000256" key="9">
    <source>
        <dbReference type="SAM" id="Phobius"/>
    </source>
</evidence>
<dbReference type="PANTHER" id="PTHR30576">
    <property type="entry name" value="COLANIC BIOSYNTHESIS UDP-GLUCOSE LIPID CARRIER TRANSFERASE"/>
    <property type="match status" value="1"/>
</dbReference>
<evidence type="ECO:0000313" key="12">
    <source>
        <dbReference type="Proteomes" id="UP000063234"/>
    </source>
</evidence>
<accession>A0A0S3QRW5</accession>
<dbReference type="InterPro" id="IPR003362">
    <property type="entry name" value="Bact_transf"/>
</dbReference>
<feature type="transmembrane region" description="Helical" evidence="9">
    <location>
        <begin position="16"/>
        <end position="37"/>
    </location>
</feature>
<evidence type="ECO:0000313" key="11">
    <source>
        <dbReference type="EMBL" id="BAT71064.1"/>
    </source>
</evidence>